<feature type="transmembrane region" description="Helical" evidence="1">
    <location>
        <begin position="185"/>
        <end position="213"/>
    </location>
</feature>
<keyword evidence="1" id="KW-0472">Membrane</keyword>
<dbReference type="AlphaFoldDB" id="A0A3N1L7Z6"/>
<sequence length="281" mass="30763">MLLFDQPFDLPLMKFTRLCDHLALTLSAPPTRASINEICGRIEEAMIAILRRVDERSLSDRLRWKVKMGFNGGTVIEATQYILARLFEQLARDFSAMSIDEQKRVAEQIANAIDRLDPATQAMVRERLDIDRIGADALLRTGAIASLGTGLGTAVAVGGFGSYTLVTSTIASVAGVFGLTLPFKFYILATSSLAFLSSPITLAVLAVGGGALLRARANRSIRERYLTVLAALSVVARGNPSEHADPVEAFVAHARARYREFVVADDARQRRYRSAFPSFRL</sequence>
<evidence type="ECO:0000313" key="2">
    <source>
        <dbReference type="EMBL" id="ROP90793.1"/>
    </source>
</evidence>
<keyword evidence="1" id="KW-0812">Transmembrane</keyword>
<name>A0A3N1L7Z6_9PROT</name>
<gene>
    <name evidence="2" type="ORF">EDC65_2652</name>
</gene>
<feature type="transmembrane region" description="Helical" evidence="1">
    <location>
        <begin position="137"/>
        <end position="165"/>
    </location>
</feature>
<evidence type="ECO:0000256" key="1">
    <source>
        <dbReference type="SAM" id="Phobius"/>
    </source>
</evidence>
<reference evidence="2 3" key="1">
    <citation type="submission" date="2018-11" db="EMBL/GenBank/DDBJ databases">
        <title>Genomic Encyclopedia of Type Strains, Phase IV (KMG-IV): sequencing the most valuable type-strain genomes for metagenomic binning, comparative biology and taxonomic classification.</title>
        <authorList>
            <person name="Goeker M."/>
        </authorList>
    </citation>
    <scope>NUCLEOTIDE SEQUENCE [LARGE SCALE GENOMIC DNA]</scope>
    <source>
        <strain evidence="2 3">DSM 5900</strain>
    </source>
</reference>
<protein>
    <submittedName>
        <fullName evidence="2">Uncharacterized protein</fullName>
    </submittedName>
</protein>
<dbReference type="Proteomes" id="UP000278222">
    <property type="component" value="Unassembled WGS sequence"/>
</dbReference>
<organism evidence="2 3">
    <name type="scientific">Stella humosa</name>
    <dbReference type="NCBI Taxonomy" id="94"/>
    <lineage>
        <taxon>Bacteria</taxon>
        <taxon>Pseudomonadati</taxon>
        <taxon>Pseudomonadota</taxon>
        <taxon>Alphaproteobacteria</taxon>
        <taxon>Rhodospirillales</taxon>
        <taxon>Stellaceae</taxon>
        <taxon>Stella</taxon>
    </lineage>
</organism>
<keyword evidence="1" id="KW-1133">Transmembrane helix</keyword>
<proteinExistence type="predicted"/>
<dbReference type="EMBL" id="RJKX01000014">
    <property type="protein sequence ID" value="ROP90793.1"/>
    <property type="molecule type" value="Genomic_DNA"/>
</dbReference>
<keyword evidence="3" id="KW-1185">Reference proteome</keyword>
<comment type="caution">
    <text evidence="2">The sequence shown here is derived from an EMBL/GenBank/DDBJ whole genome shotgun (WGS) entry which is preliminary data.</text>
</comment>
<evidence type="ECO:0000313" key="3">
    <source>
        <dbReference type="Proteomes" id="UP000278222"/>
    </source>
</evidence>
<accession>A0A3N1L7Z6</accession>